<evidence type="ECO:0000256" key="5">
    <source>
        <dbReference type="ARBA" id="ARBA00022989"/>
    </source>
</evidence>
<keyword evidence="4" id="KW-0813">Transport</keyword>
<feature type="transmembrane region" description="Helical" evidence="8">
    <location>
        <begin position="66"/>
        <end position="85"/>
    </location>
</feature>
<evidence type="ECO:0000256" key="2">
    <source>
        <dbReference type="ARBA" id="ARBA00005982"/>
    </source>
</evidence>
<feature type="transmembrane region" description="Helical" evidence="8">
    <location>
        <begin position="432"/>
        <end position="451"/>
    </location>
</feature>
<comment type="subcellular location">
    <subcellularLocation>
        <location evidence="1">Membrane</location>
        <topology evidence="1">Multi-pass membrane protein</topology>
    </subcellularLocation>
</comment>
<dbReference type="GO" id="GO:0022857">
    <property type="term" value="F:transmembrane transporter activity"/>
    <property type="evidence" value="ECO:0007669"/>
    <property type="project" value="InterPro"/>
</dbReference>
<dbReference type="OrthoDB" id="8904098at2759"/>
<dbReference type="Pfam" id="PF00854">
    <property type="entry name" value="PTR2"/>
    <property type="match status" value="1"/>
</dbReference>
<gene>
    <name evidence="10" type="ORF">Cgig2_017452</name>
</gene>
<dbReference type="InterPro" id="IPR036259">
    <property type="entry name" value="MFS_trans_sf"/>
</dbReference>
<dbReference type="EMBL" id="JAKOGI010000880">
    <property type="protein sequence ID" value="KAJ8429618.1"/>
    <property type="molecule type" value="Genomic_DNA"/>
</dbReference>
<feature type="transmembrane region" description="Helical" evidence="8">
    <location>
        <begin position="313"/>
        <end position="330"/>
    </location>
</feature>
<feature type="transmembrane region" description="Helical" evidence="8">
    <location>
        <begin position="133"/>
        <end position="153"/>
    </location>
</feature>
<feature type="transmembrane region" description="Helical" evidence="8">
    <location>
        <begin position="191"/>
        <end position="213"/>
    </location>
</feature>
<comment type="caution">
    <text evidence="10">The sequence shown here is derived from an EMBL/GenBank/DDBJ whole genome shotgun (WGS) entry which is preliminary data.</text>
</comment>
<keyword evidence="5 8" id="KW-1133">Transmembrane helix</keyword>
<feature type="transmembrane region" description="Helical" evidence="8">
    <location>
        <begin position="392"/>
        <end position="412"/>
    </location>
</feature>
<dbReference type="Proteomes" id="UP001153076">
    <property type="component" value="Unassembled WGS sequence"/>
</dbReference>
<reference evidence="10" key="1">
    <citation type="submission" date="2022-04" db="EMBL/GenBank/DDBJ databases">
        <title>Carnegiea gigantea Genome sequencing and assembly v2.</title>
        <authorList>
            <person name="Copetti D."/>
            <person name="Sanderson M.J."/>
            <person name="Burquez A."/>
            <person name="Wojciechowski M.F."/>
        </authorList>
    </citation>
    <scope>NUCLEOTIDE SEQUENCE</scope>
    <source>
        <strain evidence="10">SGP5-SGP5p</strain>
        <tissue evidence="10">Aerial part</tissue>
    </source>
</reference>
<dbReference type="InterPro" id="IPR045265">
    <property type="entry name" value="AIR12_DOMON"/>
</dbReference>
<feature type="transmembrane region" description="Helical" evidence="8">
    <location>
        <begin position="225"/>
        <end position="244"/>
    </location>
</feature>
<keyword evidence="11" id="KW-1185">Reference proteome</keyword>
<organism evidence="10 11">
    <name type="scientific">Carnegiea gigantea</name>
    <dbReference type="NCBI Taxonomy" id="171969"/>
    <lineage>
        <taxon>Eukaryota</taxon>
        <taxon>Viridiplantae</taxon>
        <taxon>Streptophyta</taxon>
        <taxon>Embryophyta</taxon>
        <taxon>Tracheophyta</taxon>
        <taxon>Spermatophyta</taxon>
        <taxon>Magnoliopsida</taxon>
        <taxon>eudicotyledons</taxon>
        <taxon>Gunneridae</taxon>
        <taxon>Pentapetalae</taxon>
        <taxon>Caryophyllales</taxon>
        <taxon>Cactineae</taxon>
        <taxon>Cactaceae</taxon>
        <taxon>Cactoideae</taxon>
        <taxon>Echinocereeae</taxon>
        <taxon>Carnegiea</taxon>
    </lineage>
</organism>
<dbReference type="PANTHER" id="PTHR11654">
    <property type="entry name" value="OLIGOPEPTIDE TRANSPORTER-RELATED"/>
    <property type="match status" value="1"/>
</dbReference>
<dbReference type="PROSITE" id="PS50836">
    <property type="entry name" value="DOMON"/>
    <property type="match status" value="1"/>
</dbReference>
<feature type="transmembrane region" description="Helical" evidence="8">
    <location>
        <begin position="91"/>
        <end position="112"/>
    </location>
</feature>
<proteinExistence type="inferred from homology"/>
<keyword evidence="6 8" id="KW-0472">Membrane</keyword>
<dbReference type="Pfam" id="PF04526">
    <property type="entry name" value="DUF568"/>
    <property type="match status" value="1"/>
</dbReference>
<evidence type="ECO:0000313" key="11">
    <source>
        <dbReference type="Proteomes" id="UP001153076"/>
    </source>
</evidence>
<dbReference type="Gene3D" id="1.20.1250.20">
    <property type="entry name" value="MFS general substrate transporter like domains"/>
    <property type="match status" value="1"/>
</dbReference>
<dbReference type="GO" id="GO:0016020">
    <property type="term" value="C:membrane"/>
    <property type="evidence" value="ECO:0007669"/>
    <property type="project" value="UniProtKB-SubCell"/>
</dbReference>
<feature type="domain" description="DOMON" evidence="9">
    <location>
        <begin position="529"/>
        <end position="644"/>
    </location>
</feature>
<dbReference type="InterPro" id="IPR005018">
    <property type="entry name" value="DOMON_domain"/>
</dbReference>
<dbReference type="InterPro" id="IPR000109">
    <property type="entry name" value="POT_fam"/>
</dbReference>
<protein>
    <recommendedName>
        <fullName evidence="9">DOMON domain-containing protein</fullName>
    </recommendedName>
</protein>
<dbReference type="AlphaFoldDB" id="A0A9Q1JRF8"/>
<feature type="region of interest" description="Disordered" evidence="7">
    <location>
        <begin position="672"/>
        <end position="705"/>
    </location>
</feature>
<evidence type="ECO:0000256" key="4">
    <source>
        <dbReference type="ARBA" id="ARBA00022982"/>
    </source>
</evidence>
<evidence type="ECO:0000313" key="10">
    <source>
        <dbReference type="EMBL" id="KAJ8429618.1"/>
    </source>
</evidence>
<evidence type="ECO:0000256" key="6">
    <source>
        <dbReference type="ARBA" id="ARBA00023136"/>
    </source>
</evidence>
<dbReference type="SUPFAM" id="SSF103473">
    <property type="entry name" value="MFS general substrate transporter"/>
    <property type="match status" value="2"/>
</dbReference>
<evidence type="ECO:0000256" key="7">
    <source>
        <dbReference type="SAM" id="MobiDB-lite"/>
    </source>
</evidence>
<comment type="similarity">
    <text evidence="2">Belongs to the major facilitator superfamily. Proton-dependent oligopeptide transporter (POT/PTR) (TC 2.A.17) family.</text>
</comment>
<name>A0A9Q1JRF8_9CARY</name>
<evidence type="ECO:0000256" key="8">
    <source>
        <dbReference type="SAM" id="Phobius"/>
    </source>
</evidence>
<dbReference type="CDD" id="cd09629">
    <property type="entry name" value="DOMON_CIL1_like"/>
    <property type="match status" value="1"/>
</dbReference>
<evidence type="ECO:0000259" key="9">
    <source>
        <dbReference type="PROSITE" id="PS50836"/>
    </source>
</evidence>
<keyword evidence="4" id="KW-0249">Electron transport</keyword>
<evidence type="ECO:0000256" key="3">
    <source>
        <dbReference type="ARBA" id="ARBA00022692"/>
    </source>
</evidence>
<feature type="transmembrane region" description="Helical" evidence="8">
    <location>
        <begin position="351"/>
        <end position="372"/>
    </location>
</feature>
<sequence>MAKDERKEYVDWRGRIADFKKYGGPKATILLCVVEVLENMVFLSNAINFVTYFLKAMHYPSARAANMVTNFMGTSFLLTIFGGFISDSFLGRFWTFLSFCALELVGLILLIIQAENTKLNSRLNLSPSKSQEAILYTGLYAMAVGVGGVKAALPAHGADQVLIDDHDNQDGIHVKHKHEHELEHKQPLSTFFNWFFFSLCSGGLIAATFMVWIEENKGWNWSFKICAVALALALFIFASGFSCYRNKSPVGSPVTRIFKVFVSAARNSRVSTQPVEHVARHSGVRSNHKFKFLDKAMADSTITTAEVEETKTFLGLLPIFTCTILMNCCLAQLQTFTVQQGSIMNKKIHNFTIPTPSLTVFPLIIMLSSIPIYESLSQLKLSQKKNNVFRPLWRIGLGLALASGSMAVAAMVEAKRRHAKVPPSVFWLSWQYILLGVSDMLTLGGMLEFFYSEAPPSMGSICTSLSWCSTSMGYFLSSLLVSLSNAVSALLCGGKPWLATASSSQTACKSHKFTTKKTAFDDCIDLPTLNALLHWTYHPSTSSFSGGFTVRPPNTTGWAAWALNPLRPGMLGAQALIAHRPNSGGPISVDTYNLQSYTSVTKGPISYNVTGISAEESAAGEITIFATWAVPKGESTVNQVWQVGPLINGQLSRHDLGYANLGSTMKLNLVTRPSNSSVASPAPSPATGESPPQLPQRPTSGAGKGLLPGKRLGLSTIFYSGAFLFFLL</sequence>
<keyword evidence="3 8" id="KW-0812">Transmembrane</keyword>
<evidence type="ECO:0000256" key="1">
    <source>
        <dbReference type="ARBA" id="ARBA00004141"/>
    </source>
</evidence>
<accession>A0A9Q1JRF8</accession>